<keyword evidence="6" id="KW-1185">Reference proteome</keyword>
<dbReference type="STRING" id="765440.A0A0C3EWC7"/>
<organism evidence="5 6">
    <name type="scientific">Piloderma croceum (strain F 1598)</name>
    <dbReference type="NCBI Taxonomy" id="765440"/>
    <lineage>
        <taxon>Eukaryota</taxon>
        <taxon>Fungi</taxon>
        <taxon>Dikarya</taxon>
        <taxon>Basidiomycota</taxon>
        <taxon>Agaricomycotina</taxon>
        <taxon>Agaricomycetes</taxon>
        <taxon>Agaricomycetidae</taxon>
        <taxon>Atheliales</taxon>
        <taxon>Atheliaceae</taxon>
        <taxon>Piloderma</taxon>
    </lineage>
</organism>
<protein>
    <recommendedName>
        <fullName evidence="7">BAG domain-containing protein</fullName>
    </recommendedName>
</protein>
<dbReference type="PROSITE" id="PS50053">
    <property type="entry name" value="UBIQUITIN_2"/>
    <property type="match status" value="1"/>
</dbReference>
<evidence type="ECO:0000313" key="5">
    <source>
        <dbReference type="EMBL" id="KIM72086.1"/>
    </source>
</evidence>
<dbReference type="Pfam" id="PF00240">
    <property type="entry name" value="ubiquitin"/>
    <property type="match status" value="1"/>
</dbReference>
<dbReference type="InterPro" id="IPR029071">
    <property type="entry name" value="Ubiquitin-like_domsf"/>
</dbReference>
<accession>A0A0C3EWC7</accession>
<dbReference type="PANTHER" id="PTHR12329">
    <property type="entry name" value="BCL2-ASSOCIATED ATHANOGENE"/>
    <property type="match status" value="1"/>
</dbReference>
<dbReference type="GO" id="GO:0050821">
    <property type="term" value="P:protein stabilization"/>
    <property type="evidence" value="ECO:0007669"/>
    <property type="project" value="TreeGrafter"/>
</dbReference>
<sequence length="206" mass="22833">MSFVVKWGRDRLHFPLPPPDTKLAVIRRSLAEYTHLPELSFKLIHAGAVMKDDNAPISAYSIRENSTIALVGSAPVPITIPTQTHQQKARDREREKEPKTEQSTIAQIQAEVDRVRKTLLPGVDIFLAGLRGEDPSQPQTPTPTPTQEHTRLSELLLQSLLRLDAIQADGTWEAARLERKGAVREVQGLLERLDGGWVGSGSGRGR</sequence>
<feature type="region of interest" description="Disordered" evidence="2">
    <location>
        <begin position="83"/>
        <end position="104"/>
    </location>
</feature>
<dbReference type="InterPro" id="IPR036533">
    <property type="entry name" value="BAG_dom_sf"/>
</dbReference>
<dbReference type="GO" id="GO:0000774">
    <property type="term" value="F:adenyl-nucleotide exchange factor activity"/>
    <property type="evidence" value="ECO:0007669"/>
    <property type="project" value="TreeGrafter"/>
</dbReference>
<dbReference type="GO" id="GO:0016020">
    <property type="term" value="C:membrane"/>
    <property type="evidence" value="ECO:0007669"/>
    <property type="project" value="TreeGrafter"/>
</dbReference>
<evidence type="ECO:0000256" key="2">
    <source>
        <dbReference type="SAM" id="MobiDB-lite"/>
    </source>
</evidence>
<dbReference type="Gene3D" id="3.10.20.90">
    <property type="entry name" value="Phosphatidylinositol 3-kinase Catalytic Subunit, Chain A, domain 1"/>
    <property type="match status" value="1"/>
</dbReference>
<dbReference type="Gene3D" id="1.20.58.120">
    <property type="entry name" value="BAG domain"/>
    <property type="match status" value="1"/>
</dbReference>
<dbReference type="SUPFAM" id="SSF54236">
    <property type="entry name" value="Ubiquitin-like"/>
    <property type="match status" value="1"/>
</dbReference>
<reference evidence="6" key="2">
    <citation type="submission" date="2015-01" db="EMBL/GenBank/DDBJ databases">
        <title>Evolutionary Origins and Diversification of the Mycorrhizal Mutualists.</title>
        <authorList>
            <consortium name="DOE Joint Genome Institute"/>
            <consortium name="Mycorrhizal Genomics Consortium"/>
            <person name="Kohler A."/>
            <person name="Kuo A."/>
            <person name="Nagy L.G."/>
            <person name="Floudas D."/>
            <person name="Copeland A."/>
            <person name="Barry K.W."/>
            <person name="Cichocki N."/>
            <person name="Veneault-Fourrey C."/>
            <person name="LaButti K."/>
            <person name="Lindquist E.A."/>
            <person name="Lipzen A."/>
            <person name="Lundell T."/>
            <person name="Morin E."/>
            <person name="Murat C."/>
            <person name="Riley R."/>
            <person name="Ohm R."/>
            <person name="Sun H."/>
            <person name="Tunlid A."/>
            <person name="Henrissat B."/>
            <person name="Grigoriev I.V."/>
            <person name="Hibbett D.S."/>
            <person name="Martin F."/>
        </authorList>
    </citation>
    <scope>NUCLEOTIDE SEQUENCE [LARGE SCALE GENOMIC DNA]</scope>
    <source>
        <strain evidence="6">F 1598</strain>
    </source>
</reference>
<dbReference type="OrthoDB" id="417450at2759"/>
<evidence type="ECO:0000256" key="1">
    <source>
        <dbReference type="ARBA" id="ARBA00023186"/>
    </source>
</evidence>
<dbReference type="InterPro" id="IPR003103">
    <property type="entry name" value="BAG_domain"/>
</dbReference>
<evidence type="ECO:0000259" key="4">
    <source>
        <dbReference type="PROSITE" id="PS51035"/>
    </source>
</evidence>
<dbReference type="GO" id="GO:0005829">
    <property type="term" value="C:cytosol"/>
    <property type="evidence" value="ECO:0007669"/>
    <property type="project" value="TreeGrafter"/>
</dbReference>
<feature type="compositionally biased region" description="Basic and acidic residues" evidence="2">
    <location>
        <begin position="88"/>
        <end position="100"/>
    </location>
</feature>
<dbReference type="GO" id="GO:0051087">
    <property type="term" value="F:protein-folding chaperone binding"/>
    <property type="evidence" value="ECO:0007669"/>
    <property type="project" value="InterPro"/>
</dbReference>
<feature type="domain" description="BAG" evidence="4">
    <location>
        <begin position="148"/>
        <end position="197"/>
    </location>
</feature>
<dbReference type="AlphaFoldDB" id="A0A0C3EWC7"/>
<dbReference type="GO" id="GO:0005634">
    <property type="term" value="C:nucleus"/>
    <property type="evidence" value="ECO:0007669"/>
    <property type="project" value="TreeGrafter"/>
</dbReference>
<evidence type="ECO:0000313" key="6">
    <source>
        <dbReference type="Proteomes" id="UP000054166"/>
    </source>
</evidence>
<dbReference type="SUPFAM" id="SSF63491">
    <property type="entry name" value="BAG domain"/>
    <property type="match status" value="1"/>
</dbReference>
<dbReference type="Pfam" id="PF02179">
    <property type="entry name" value="BAG"/>
    <property type="match status" value="1"/>
</dbReference>
<evidence type="ECO:0000259" key="3">
    <source>
        <dbReference type="PROSITE" id="PS50053"/>
    </source>
</evidence>
<dbReference type="HOGENOM" id="CLU_082772_0_0_1"/>
<dbReference type="Proteomes" id="UP000054166">
    <property type="component" value="Unassembled WGS sequence"/>
</dbReference>
<dbReference type="PROSITE" id="PS51035">
    <property type="entry name" value="BAG"/>
    <property type="match status" value="1"/>
</dbReference>
<dbReference type="InterPro" id="IPR000626">
    <property type="entry name" value="Ubiquitin-like_dom"/>
</dbReference>
<dbReference type="InterPro" id="IPR039773">
    <property type="entry name" value="BAG_chaperone_regulator"/>
</dbReference>
<proteinExistence type="predicted"/>
<dbReference type="EMBL" id="KN833164">
    <property type="protein sequence ID" value="KIM72086.1"/>
    <property type="molecule type" value="Genomic_DNA"/>
</dbReference>
<dbReference type="SMART" id="SM00264">
    <property type="entry name" value="BAG"/>
    <property type="match status" value="1"/>
</dbReference>
<reference evidence="5 6" key="1">
    <citation type="submission" date="2014-04" db="EMBL/GenBank/DDBJ databases">
        <authorList>
            <consortium name="DOE Joint Genome Institute"/>
            <person name="Kuo A."/>
            <person name="Tarkka M."/>
            <person name="Buscot F."/>
            <person name="Kohler A."/>
            <person name="Nagy L.G."/>
            <person name="Floudas D."/>
            <person name="Copeland A."/>
            <person name="Barry K.W."/>
            <person name="Cichocki N."/>
            <person name="Veneault-Fourrey C."/>
            <person name="LaButti K."/>
            <person name="Lindquist E.A."/>
            <person name="Lipzen A."/>
            <person name="Lundell T."/>
            <person name="Morin E."/>
            <person name="Murat C."/>
            <person name="Sun H."/>
            <person name="Tunlid A."/>
            <person name="Henrissat B."/>
            <person name="Grigoriev I.V."/>
            <person name="Hibbett D.S."/>
            <person name="Martin F."/>
            <person name="Nordberg H.P."/>
            <person name="Cantor M.N."/>
            <person name="Hua S.X."/>
        </authorList>
    </citation>
    <scope>NUCLEOTIDE SEQUENCE [LARGE SCALE GENOMIC DNA]</scope>
    <source>
        <strain evidence="5 6">F 1598</strain>
    </source>
</reference>
<dbReference type="InParanoid" id="A0A0C3EWC7"/>
<dbReference type="FunCoup" id="A0A0C3EWC7">
    <property type="interactions" value="199"/>
</dbReference>
<name>A0A0C3EWC7_PILCF</name>
<gene>
    <name evidence="5" type="ORF">PILCRDRAFT_82179</name>
</gene>
<feature type="domain" description="Ubiquitin-like" evidence="3">
    <location>
        <begin position="26"/>
        <end position="71"/>
    </location>
</feature>
<feature type="region of interest" description="Disordered" evidence="2">
    <location>
        <begin position="130"/>
        <end position="150"/>
    </location>
</feature>
<evidence type="ECO:0008006" key="7">
    <source>
        <dbReference type="Google" id="ProtNLM"/>
    </source>
</evidence>
<dbReference type="PANTHER" id="PTHR12329:SF16">
    <property type="entry name" value="BAG FAMILY MOLECULAR CHAPERONE REGULATOR 1"/>
    <property type="match status" value="1"/>
</dbReference>
<keyword evidence="1" id="KW-0143">Chaperone</keyword>